<keyword evidence="4" id="KW-0800">Toxin</keyword>
<protein>
    <recommendedName>
        <fullName evidence="10">Bifunctional hemolysin/adenylate cyclase</fullName>
    </recommendedName>
</protein>
<dbReference type="InterPro" id="IPR003995">
    <property type="entry name" value="RTX_toxin_determinant-A"/>
</dbReference>
<evidence type="ECO:0008006" key="10">
    <source>
        <dbReference type="Google" id="ProtNLM"/>
    </source>
</evidence>
<name>A0AAV4ZEY6_9HYPH</name>
<dbReference type="PRINTS" id="PR00313">
    <property type="entry name" value="CABNDNGRPT"/>
</dbReference>
<evidence type="ECO:0000313" key="9">
    <source>
        <dbReference type="Proteomes" id="UP001055307"/>
    </source>
</evidence>
<keyword evidence="9" id="KW-1185">Reference proteome</keyword>
<sequence length="541" mass="56062">MAFFKFTYEGDYKSDNSDFIFSSQMAAGVRAIDFGPGTAIAGYEGFGNSLVYAFSGPGLETVFGEVGYTTPRIGIFGDTSDFAYTARITGGDYGDVILTGAGNDVLNGGGGNDTLEGGLGSNNIDGGTGKNTLSYEHFQEYEADSEGNFYGVIVNMASNIGTDHSNRILSETFSNISNIRGSDYTDTIIGDTKNNVIEGGGFGDVLSGGDGRDTLSYQHSFDAVKIDLSTNTASNGDASGDNIQLFENLLGSAWSDILVGDTGDNVIEGGASSDSMFGGAGNDTLSYQQSSAGVTVDLLFDVGFGGDAEGDTYSSFENLIGSTSEDVLSGTEDANTLNGNGGPDELFGRGGDDRLVISASPSKVDGGADTDLLFVDAGSPVELSTTTFQNIEKVYVRDGAVLDMSSVEAGTKIFSQSVAESDTSVIGVLIVGTSGADRIQGGKGNDVMMGGKGGDSLFAGAGADTFLFTDGDGRDVIRKFDGLEDTLDVSSLAASMDDMTFRSYRGGTGIVITFEGDSAPSDKIILLDVAYQSLTEGNFLF</sequence>
<evidence type="ECO:0000256" key="3">
    <source>
        <dbReference type="ARBA" id="ARBA00022525"/>
    </source>
</evidence>
<dbReference type="GO" id="GO:0005509">
    <property type="term" value="F:calcium ion binding"/>
    <property type="evidence" value="ECO:0007669"/>
    <property type="project" value="InterPro"/>
</dbReference>
<dbReference type="PRINTS" id="PR01488">
    <property type="entry name" value="RTXTOXINA"/>
</dbReference>
<dbReference type="AlphaFoldDB" id="A0AAV4ZEY6"/>
<organism evidence="8 9">
    <name type="scientific">Methylobacterium bullatum</name>
    <dbReference type="NCBI Taxonomy" id="570505"/>
    <lineage>
        <taxon>Bacteria</taxon>
        <taxon>Pseudomonadati</taxon>
        <taxon>Pseudomonadota</taxon>
        <taxon>Alphaproteobacteria</taxon>
        <taxon>Hyphomicrobiales</taxon>
        <taxon>Methylobacteriaceae</taxon>
        <taxon>Methylobacterium</taxon>
    </lineage>
</organism>
<dbReference type="SUPFAM" id="SSF51120">
    <property type="entry name" value="beta-Roll"/>
    <property type="match status" value="4"/>
</dbReference>
<keyword evidence="5" id="KW-0677">Repeat</keyword>
<dbReference type="RefSeq" id="WP_238254293.1">
    <property type="nucleotide sequence ID" value="NZ_BPQF01000044.1"/>
</dbReference>
<reference evidence="8" key="1">
    <citation type="journal article" date="2016" name="Front. Microbiol.">
        <title>Genome Sequence of the Piezophilic, Mesophilic Sulfate-Reducing Bacterium Desulfovibrio indicus J2T.</title>
        <authorList>
            <person name="Cao J."/>
            <person name="Maignien L."/>
            <person name="Shao Z."/>
            <person name="Alain K."/>
            <person name="Jebbar M."/>
        </authorList>
    </citation>
    <scope>NUCLEOTIDE SEQUENCE</scope>
    <source>
        <strain evidence="8">DSM 21893</strain>
    </source>
</reference>
<dbReference type="InterPro" id="IPR011049">
    <property type="entry name" value="Serralysin-like_metalloprot_C"/>
</dbReference>
<dbReference type="Pfam" id="PF00353">
    <property type="entry name" value="HemolysinCabind"/>
    <property type="match status" value="5"/>
</dbReference>
<evidence type="ECO:0000256" key="1">
    <source>
        <dbReference type="ARBA" id="ARBA00004370"/>
    </source>
</evidence>
<dbReference type="GO" id="GO:0016020">
    <property type="term" value="C:membrane"/>
    <property type="evidence" value="ECO:0007669"/>
    <property type="project" value="UniProtKB-SubCell"/>
</dbReference>
<dbReference type="Gene3D" id="2.150.10.10">
    <property type="entry name" value="Serralysin-like metalloprotease, C-terminal"/>
    <property type="match status" value="5"/>
</dbReference>
<dbReference type="InterPro" id="IPR001343">
    <property type="entry name" value="Hemolysn_Ca-bd"/>
</dbReference>
<gene>
    <name evidence="8" type="ORF">OICFNHDK_4629</name>
</gene>
<dbReference type="PANTHER" id="PTHR38340">
    <property type="entry name" value="S-LAYER PROTEIN"/>
    <property type="match status" value="1"/>
</dbReference>
<dbReference type="GO" id="GO:0005576">
    <property type="term" value="C:extracellular region"/>
    <property type="evidence" value="ECO:0007669"/>
    <property type="project" value="UniProtKB-SubCell"/>
</dbReference>
<dbReference type="Proteomes" id="UP001055307">
    <property type="component" value="Unassembled WGS sequence"/>
</dbReference>
<comment type="subcellular location">
    <subcellularLocation>
        <location evidence="1">Membrane</location>
    </subcellularLocation>
    <subcellularLocation>
        <location evidence="2">Secreted</location>
    </subcellularLocation>
</comment>
<dbReference type="GO" id="GO:0090729">
    <property type="term" value="F:toxin activity"/>
    <property type="evidence" value="ECO:0007669"/>
    <property type="project" value="UniProtKB-KW"/>
</dbReference>
<proteinExistence type="predicted"/>
<keyword evidence="3" id="KW-0964">Secreted</keyword>
<dbReference type="EMBL" id="BPQF01000044">
    <property type="protein sequence ID" value="GJD42137.1"/>
    <property type="molecule type" value="Genomic_DNA"/>
</dbReference>
<evidence type="ECO:0000313" key="8">
    <source>
        <dbReference type="EMBL" id="GJD42137.1"/>
    </source>
</evidence>
<evidence type="ECO:0000256" key="6">
    <source>
        <dbReference type="ARBA" id="ARBA00023026"/>
    </source>
</evidence>
<evidence type="ECO:0000256" key="4">
    <source>
        <dbReference type="ARBA" id="ARBA00022656"/>
    </source>
</evidence>
<comment type="caution">
    <text evidence="8">The sequence shown here is derived from an EMBL/GenBank/DDBJ whole genome shotgun (WGS) entry which is preliminary data.</text>
</comment>
<evidence type="ECO:0000256" key="2">
    <source>
        <dbReference type="ARBA" id="ARBA00004613"/>
    </source>
</evidence>
<keyword evidence="6" id="KW-0843">Virulence</keyword>
<dbReference type="InterPro" id="IPR050557">
    <property type="entry name" value="RTX_toxin/Mannuronan_C5-epim"/>
</dbReference>
<keyword evidence="7" id="KW-0472">Membrane</keyword>
<dbReference type="PANTHER" id="PTHR38340:SF1">
    <property type="entry name" value="S-LAYER PROTEIN"/>
    <property type="match status" value="1"/>
</dbReference>
<reference evidence="8" key="2">
    <citation type="submission" date="2021-08" db="EMBL/GenBank/DDBJ databases">
        <authorList>
            <person name="Tani A."/>
            <person name="Ola A."/>
            <person name="Ogura Y."/>
            <person name="Katsura K."/>
            <person name="Hayashi T."/>
        </authorList>
    </citation>
    <scope>NUCLEOTIDE SEQUENCE</scope>
    <source>
        <strain evidence="8">DSM 21893</strain>
    </source>
</reference>
<accession>A0AAV4ZEY6</accession>
<evidence type="ECO:0000256" key="5">
    <source>
        <dbReference type="ARBA" id="ARBA00022737"/>
    </source>
</evidence>
<evidence type="ECO:0000256" key="7">
    <source>
        <dbReference type="ARBA" id="ARBA00023136"/>
    </source>
</evidence>